<feature type="active site" description="Nucleophile" evidence="9">
    <location>
        <position position="301"/>
    </location>
</feature>
<dbReference type="GO" id="GO:0016020">
    <property type="term" value="C:membrane"/>
    <property type="evidence" value="ECO:0007669"/>
    <property type="project" value="UniProtKB-SubCell"/>
</dbReference>
<keyword evidence="8 12" id="KW-0472">Membrane</keyword>
<comment type="subcellular location">
    <subcellularLocation>
        <location evidence="1">Membrane</location>
        <topology evidence="1">Single-pass type II membrane protein</topology>
    </subcellularLocation>
</comment>
<dbReference type="GO" id="GO:0005975">
    <property type="term" value="P:carbohydrate metabolic process"/>
    <property type="evidence" value="ECO:0007669"/>
    <property type="project" value="InterPro"/>
</dbReference>
<evidence type="ECO:0000256" key="3">
    <source>
        <dbReference type="ARBA" id="ARBA00022676"/>
    </source>
</evidence>
<evidence type="ECO:0000313" key="14">
    <source>
        <dbReference type="Proteomes" id="UP000475037"/>
    </source>
</evidence>
<evidence type="ECO:0000256" key="8">
    <source>
        <dbReference type="ARBA" id="ARBA00023136"/>
    </source>
</evidence>
<keyword evidence="11" id="KW-0464">Manganese</keyword>
<name>A0A6G1APB5_CROCR</name>
<organism evidence="13 14">
    <name type="scientific">Crocuta crocuta</name>
    <name type="common">Spotted hyena</name>
    <dbReference type="NCBI Taxonomy" id="9678"/>
    <lineage>
        <taxon>Eukaryota</taxon>
        <taxon>Metazoa</taxon>
        <taxon>Chordata</taxon>
        <taxon>Craniata</taxon>
        <taxon>Vertebrata</taxon>
        <taxon>Euteleostomi</taxon>
        <taxon>Mammalia</taxon>
        <taxon>Eutheria</taxon>
        <taxon>Laurasiatheria</taxon>
        <taxon>Carnivora</taxon>
        <taxon>Feliformia</taxon>
        <taxon>Hyaenidae</taxon>
        <taxon>Crocuta</taxon>
    </lineage>
</organism>
<proteinExistence type="inferred from homology"/>
<keyword evidence="4 13" id="KW-0808">Transferase</keyword>
<gene>
    <name evidence="13" type="primary">Abo</name>
    <name evidence="13" type="ORF">FOF47_R03154</name>
</gene>
<dbReference type="AlphaFoldDB" id="A0A6G1APB5"/>
<evidence type="ECO:0000313" key="13">
    <source>
        <dbReference type="EMBL" id="KAF0877424.1"/>
    </source>
</evidence>
<feature type="non-terminal residue" evidence="13">
    <location>
        <position position="347"/>
    </location>
</feature>
<keyword evidence="7 12" id="KW-1133">Transmembrane helix</keyword>
<dbReference type="InterPro" id="IPR005076">
    <property type="entry name" value="Glyco_trans_6"/>
</dbReference>
<dbReference type="GO" id="GO:0004380">
    <property type="term" value="F:glycoprotein-fucosylgalactoside alpha-N-acetylgalactosaminyltransferase activity"/>
    <property type="evidence" value="ECO:0007669"/>
    <property type="project" value="TreeGrafter"/>
</dbReference>
<dbReference type="GO" id="GO:0046872">
    <property type="term" value="F:metal ion binding"/>
    <property type="evidence" value="ECO:0007669"/>
    <property type="project" value="UniProtKB-KW"/>
</dbReference>
<sequence>MAQLLRTFSDNLKCYLPHRVNFLLLLALALAFFGYYYLNPRNQMLGSTSAGMRKVVSKIHGLESIKSSKMVYLQPDVLTPSRKDVLVMTPWLAPIIWEGTFNSDILNEQFWRQNTTIGLTVFSVKSYVIFLKQFLLSAEMYFMAGHRVNYYIFTDRPDYVPHINIQKGRQIIIHTVQSWEDISMHRMEVISNFSQQRFHREVDYLACVDVDMKFSDHVGVEILSPLFGTLHPGYCGLSRTDFPYERWPQSQAHIPEDEGDFYYTGAFFGGSVAEVYSLTKACHDAMMFDRANHIKATRQGESHLNKYLLYHKPFKVLTPEYLWNHNMLRNTWDQQVVNLSSNIKCFR</sequence>
<dbReference type="PANTHER" id="PTHR10462">
    <property type="entry name" value="GLYCOSYLTRANSFERASE-RELATED"/>
    <property type="match status" value="1"/>
</dbReference>
<evidence type="ECO:0000256" key="4">
    <source>
        <dbReference type="ARBA" id="ARBA00022679"/>
    </source>
</evidence>
<feature type="binding site" evidence="10">
    <location>
        <position position="127"/>
    </location>
    <ligand>
        <name>UDP-N-acetyl-alpha-D-galactosamine</name>
        <dbReference type="ChEBI" id="CHEBI:67138"/>
    </ligand>
</feature>
<dbReference type="GO" id="GO:0031982">
    <property type="term" value="C:vesicle"/>
    <property type="evidence" value="ECO:0007669"/>
    <property type="project" value="TreeGrafter"/>
</dbReference>
<keyword evidence="5 12" id="KW-0812">Transmembrane</keyword>
<dbReference type="Gene3D" id="3.90.550.10">
    <property type="entry name" value="Spore Coat Polysaccharide Biosynthesis Protein SpsA, Chain A"/>
    <property type="match status" value="1"/>
</dbReference>
<feature type="transmembrane region" description="Helical" evidence="12">
    <location>
        <begin position="20"/>
        <end position="38"/>
    </location>
</feature>
<dbReference type="Proteomes" id="UP000475037">
    <property type="component" value="Unassembled WGS sequence"/>
</dbReference>
<keyword evidence="14" id="KW-1185">Reference proteome</keyword>
<evidence type="ECO:0000256" key="9">
    <source>
        <dbReference type="PIRSR" id="PIRSR605076-1"/>
    </source>
</evidence>
<feature type="binding site" evidence="10">
    <location>
        <begin position="209"/>
        <end position="211"/>
    </location>
    <ligand>
        <name>UDP-N-acetyl-alpha-D-galactosamine</name>
        <dbReference type="ChEBI" id="CHEBI:67138"/>
    </ligand>
</feature>
<accession>A0A6G1APB5</accession>
<comment type="similarity">
    <text evidence="2">Belongs to the glycosyltransferase 6 family.</text>
</comment>
<dbReference type="FunFam" id="3.90.550.10:FF:000022">
    <property type="entry name" value="Histo-blood group ABO system transferase"/>
    <property type="match status" value="1"/>
</dbReference>
<feature type="binding site" evidence="11">
    <location>
        <position position="209"/>
    </location>
    <ligand>
        <name>Mn(2+)</name>
        <dbReference type="ChEBI" id="CHEBI:29035"/>
    </ligand>
</feature>
<keyword evidence="11" id="KW-0479">Metal-binding</keyword>
<feature type="binding site" evidence="11">
    <location>
        <position position="211"/>
    </location>
    <ligand>
        <name>Mn(2+)</name>
        <dbReference type="ChEBI" id="CHEBI:29035"/>
    </ligand>
</feature>
<feature type="binding site" evidence="10">
    <location>
        <position position="231"/>
    </location>
    <ligand>
        <name>an alpha-L-fucosyl-(1-&gt;2)-beta-D-galactosyl derivative</name>
        <dbReference type="ChEBI" id="CHEBI:140327"/>
    </ligand>
</feature>
<comment type="cofactor">
    <cofactor evidence="11">
        <name>Mn(2+)</name>
        <dbReference type="ChEBI" id="CHEBI:29035"/>
    </cofactor>
    <text evidence="11">Binds 1 Mn(2+) ion per subunit.</text>
</comment>
<dbReference type="GO" id="GO:0005794">
    <property type="term" value="C:Golgi apparatus"/>
    <property type="evidence" value="ECO:0007669"/>
    <property type="project" value="TreeGrafter"/>
</dbReference>
<evidence type="ECO:0000256" key="11">
    <source>
        <dbReference type="PIRSR" id="PIRSR605076-3"/>
    </source>
</evidence>
<feature type="binding site" evidence="10">
    <location>
        <begin position="122"/>
        <end position="124"/>
    </location>
    <ligand>
        <name>UDP-N-acetyl-alpha-D-galactosamine</name>
        <dbReference type="ChEBI" id="CHEBI:67138"/>
    </ligand>
</feature>
<feature type="binding site" evidence="10">
    <location>
        <position position="301"/>
    </location>
    <ligand>
        <name>an alpha-L-fucosyl-(1-&gt;2)-beta-D-galactosyl derivative</name>
        <dbReference type="ChEBI" id="CHEBI:140327"/>
    </ligand>
</feature>
<evidence type="ECO:0000256" key="6">
    <source>
        <dbReference type="ARBA" id="ARBA00022968"/>
    </source>
</evidence>
<dbReference type="SUPFAM" id="SSF53448">
    <property type="entry name" value="Nucleotide-diphospho-sugar transferases"/>
    <property type="match status" value="1"/>
</dbReference>
<comment type="caution">
    <text evidence="13">The sequence shown here is derived from an EMBL/GenBank/DDBJ whole genome shotgun (WGS) entry which is preliminary data.</text>
</comment>
<dbReference type="PANTHER" id="PTHR10462:SF29">
    <property type="entry name" value="HISTO-BLOOD GROUP ABO SYSTEM TRANSFERASE"/>
    <property type="match status" value="1"/>
</dbReference>
<evidence type="ECO:0000256" key="1">
    <source>
        <dbReference type="ARBA" id="ARBA00004606"/>
    </source>
</evidence>
<dbReference type="Pfam" id="PF03414">
    <property type="entry name" value="Glyco_transf_6"/>
    <property type="match status" value="1"/>
</dbReference>
<dbReference type="InterPro" id="IPR029044">
    <property type="entry name" value="Nucleotide-diphossugar_trans"/>
</dbReference>
<dbReference type="EMBL" id="VOAJ01004387">
    <property type="protein sequence ID" value="KAF0877424.1"/>
    <property type="molecule type" value="Genomic_DNA"/>
</dbReference>
<evidence type="ECO:0000256" key="7">
    <source>
        <dbReference type="ARBA" id="ARBA00022989"/>
    </source>
</evidence>
<evidence type="ECO:0000256" key="5">
    <source>
        <dbReference type="ARBA" id="ARBA00022692"/>
    </source>
</evidence>
<evidence type="ECO:0000256" key="2">
    <source>
        <dbReference type="ARBA" id="ARBA00010413"/>
    </source>
</evidence>
<evidence type="ECO:0000256" key="10">
    <source>
        <dbReference type="PIRSR" id="PIRSR605076-2"/>
    </source>
</evidence>
<feature type="non-terminal residue" evidence="13">
    <location>
        <position position="1"/>
    </location>
</feature>
<keyword evidence="3" id="KW-0328">Glycosyltransferase</keyword>
<protein>
    <submittedName>
        <fullName evidence="13">BGAT transferase</fullName>
    </submittedName>
</protein>
<keyword evidence="6" id="KW-0735">Signal-anchor</keyword>
<reference evidence="13 14" key="1">
    <citation type="submission" date="2019-11" db="EMBL/GenBank/DDBJ databases">
        <authorList>
            <person name="Yang C."/>
            <person name="Li F."/>
        </authorList>
    </citation>
    <scope>NUCLEOTIDE SEQUENCE [LARGE SCALE GENOMIC DNA]</scope>
    <source>
        <strain evidence="13">KB4526</strain>
        <tissue evidence="13">Muscle</tissue>
    </source>
</reference>
<evidence type="ECO:0000256" key="12">
    <source>
        <dbReference type="SAM" id="Phobius"/>
    </source>
</evidence>